<gene>
    <name evidence="8" type="ORF">BVC80_9095g117</name>
</gene>
<dbReference type="STRING" id="56857.A0A200PXK0"/>
<keyword evidence="9" id="KW-1185">Reference proteome</keyword>
<dbReference type="GO" id="GO:0006094">
    <property type="term" value="P:gluconeogenesis"/>
    <property type="evidence" value="ECO:0007669"/>
    <property type="project" value="UniProtKB-UniPathway"/>
</dbReference>
<comment type="pathway">
    <text evidence="1">Carbohydrate biosynthesis; gluconeogenesis.</text>
</comment>
<dbReference type="GO" id="GO:0004612">
    <property type="term" value="F:phosphoenolpyruvate carboxykinase (ATP) activity"/>
    <property type="evidence" value="ECO:0007669"/>
    <property type="project" value="UniProtKB-EC"/>
</dbReference>
<dbReference type="EC" id="4.1.1.49" evidence="3"/>
<dbReference type="GO" id="GO:0005829">
    <property type="term" value="C:cytosol"/>
    <property type="evidence" value="ECO:0007669"/>
    <property type="project" value="TreeGrafter"/>
</dbReference>
<dbReference type="AlphaFoldDB" id="A0A200PXK0"/>
<evidence type="ECO:0000256" key="6">
    <source>
        <dbReference type="ARBA" id="ARBA00023239"/>
    </source>
</evidence>
<evidence type="ECO:0000256" key="5">
    <source>
        <dbReference type="ARBA" id="ARBA00022840"/>
    </source>
</evidence>
<dbReference type="InterPro" id="IPR013035">
    <property type="entry name" value="PEP_carboxykinase_C"/>
</dbReference>
<dbReference type="Proteomes" id="UP000195402">
    <property type="component" value="Unassembled WGS sequence"/>
</dbReference>
<comment type="caution">
    <text evidence="8">The sequence shown here is derived from an EMBL/GenBank/DDBJ whole genome shotgun (WGS) entry which is preliminary data.</text>
</comment>
<accession>A0A200PXK0</accession>
<keyword evidence="5" id="KW-0067">ATP-binding</keyword>
<evidence type="ECO:0000256" key="3">
    <source>
        <dbReference type="ARBA" id="ARBA00012363"/>
    </source>
</evidence>
<proteinExistence type="inferred from homology"/>
<organism evidence="8 9">
    <name type="scientific">Macleaya cordata</name>
    <name type="common">Five-seeded plume-poppy</name>
    <name type="synonym">Bocconia cordata</name>
    <dbReference type="NCBI Taxonomy" id="56857"/>
    <lineage>
        <taxon>Eukaryota</taxon>
        <taxon>Viridiplantae</taxon>
        <taxon>Streptophyta</taxon>
        <taxon>Embryophyta</taxon>
        <taxon>Tracheophyta</taxon>
        <taxon>Spermatophyta</taxon>
        <taxon>Magnoliopsida</taxon>
        <taxon>Ranunculales</taxon>
        <taxon>Papaveraceae</taxon>
        <taxon>Papaveroideae</taxon>
        <taxon>Macleaya</taxon>
    </lineage>
</organism>
<comment type="similarity">
    <text evidence="2">Belongs to the phosphoenolpyruvate carboxykinase (ATP) family.</text>
</comment>
<dbReference type="EMBL" id="MVGT01003947">
    <property type="protein sequence ID" value="OVA02916.1"/>
    <property type="molecule type" value="Genomic_DNA"/>
</dbReference>
<dbReference type="SUPFAM" id="SSF53795">
    <property type="entry name" value="PEP carboxykinase-like"/>
    <property type="match status" value="1"/>
</dbReference>
<dbReference type="PANTHER" id="PTHR30031:SF2">
    <property type="entry name" value="PHOSPHOENOLPYRUVATE CARBOXYKINASE (ATP)"/>
    <property type="match status" value="1"/>
</dbReference>
<dbReference type="UniPathway" id="UPA00138"/>
<dbReference type="InterPro" id="IPR008210">
    <property type="entry name" value="PEP_carboxykinase_N"/>
</dbReference>
<keyword evidence="8" id="KW-0418">Kinase</keyword>
<dbReference type="GO" id="GO:0016301">
    <property type="term" value="F:kinase activity"/>
    <property type="evidence" value="ECO:0007669"/>
    <property type="project" value="UniProtKB-KW"/>
</dbReference>
<dbReference type="PANTHER" id="PTHR30031">
    <property type="entry name" value="PHOSPHOENOLPYRUVATE CARBOXYKINASE ATP"/>
    <property type="match status" value="1"/>
</dbReference>
<dbReference type="FunFam" id="3.40.449.10:FF:000008">
    <property type="entry name" value="D111/G-patch domain-containing protein"/>
    <property type="match status" value="1"/>
</dbReference>
<reference evidence="8 9" key="1">
    <citation type="journal article" date="2017" name="Mol. Plant">
        <title>The Genome of Medicinal Plant Macleaya cordata Provides New Insights into Benzylisoquinoline Alkaloids Metabolism.</title>
        <authorList>
            <person name="Liu X."/>
            <person name="Liu Y."/>
            <person name="Huang P."/>
            <person name="Ma Y."/>
            <person name="Qing Z."/>
            <person name="Tang Q."/>
            <person name="Cao H."/>
            <person name="Cheng P."/>
            <person name="Zheng Y."/>
            <person name="Yuan Z."/>
            <person name="Zhou Y."/>
            <person name="Liu J."/>
            <person name="Tang Z."/>
            <person name="Zhuo Y."/>
            <person name="Zhang Y."/>
            <person name="Yu L."/>
            <person name="Huang J."/>
            <person name="Yang P."/>
            <person name="Peng Q."/>
            <person name="Zhang J."/>
            <person name="Jiang W."/>
            <person name="Zhang Z."/>
            <person name="Lin K."/>
            <person name="Ro D.K."/>
            <person name="Chen X."/>
            <person name="Xiong X."/>
            <person name="Shang Y."/>
            <person name="Huang S."/>
            <person name="Zeng J."/>
        </authorList>
    </citation>
    <scope>NUCLEOTIDE SEQUENCE [LARGE SCALE GENOMIC DNA]</scope>
    <source>
        <strain evidence="9">cv. BLH2017</strain>
        <tissue evidence="8">Root</tissue>
    </source>
</reference>
<protein>
    <recommendedName>
        <fullName evidence="3">phosphoenolpyruvate carboxykinase (ATP)</fullName>
        <ecNumber evidence="3">4.1.1.49</ecNumber>
    </recommendedName>
</protein>
<evidence type="ECO:0000256" key="2">
    <source>
        <dbReference type="ARBA" id="ARBA00006052"/>
    </source>
</evidence>
<dbReference type="OrthoDB" id="68755at2759"/>
<keyword evidence="6" id="KW-0456">Lyase</keyword>
<evidence type="ECO:0000256" key="4">
    <source>
        <dbReference type="ARBA" id="ARBA00022741"/>
    </source>
</evidence>
<dbReference type="Pfam" id="PF01293">
    <property type="entry name" value="PEPCK_ATP"/>
    <property type="match status" value="1"/>
</dbReference>
<keyword evidence="4" id="KW-0547">Nucleotide-binding</keyword>
<dbReference type="Gene3D" id="3.90.228.20">
    <property type="match status" value="1"/>
</dbReference>
<keyword evidence="8" id="KW-0808">Transferase</keyword>
<evidence type="ECO:0000256" key="7">
    <source>
        <dbReference type="ARBA" id="ARBA00047371"/>
    </source>
</evidence>
<evidence type="ECO:0000256" key="1">
    <source>
        <dbReference type="ARBA" id="ARBA00004742"/>
    </source>
</evidence>
<dbReference type="SUPFAM" id="SSF68923">
    <property type="entry name" value="PEP carboxykinase N-terminal domain"/>
    <property type="match status" value="1"/>
</dbReference>
<sequence length="464" mass="48251">MRNALIKRFVSGALNNSSRSFRSRSSIAAAAASSAAASNSSPPFLFSSSRRYAVAATLAEEEAETVVFPREGPGVSYGLNWALAGRGVVVKDKAFHNLKSSELQQKGATTAESLSGIPVHVRGNIVGGASEISKAQFSKLLKQACPSSVTTHLSSISNVFVHDGAVGSSSKCDAKVRVVSDSPSAVLSLSNVLWNTPTRAVSHDSCPLTVYVASTISSNTGETIGLGSQSNTGFVAADIERASLILCGKAFSDTKSIKDTLAALAGPVISARDGLPLSARLVVSGDSVVLLFGPEDIIKSFSELPADAGVVLSSNGVAPMFQTGDSSVPSLFKLPAAVIFASADSTGSIPSVSQLSPGQAAYHFLAGYQNGKFVPAYSKGPSAVDPLELAKALLSKLKDNQIPSFLVNINDGQKPVTGKDLVKLVQSTLSKSVPPFEPKAGDLQGKYQSFISGKYQELPEEFSF</sequence>
<dbReference type="GO" id="GO:0005524">
    <property type="term" value="F:ATP binding"/>
    <property type="evidence" value="ECO:0007669"/>
    <property type="project" value="UniProtKB-KW"/>
</dbReference>
<name>A0A200PXK0_MACCD</name>
<dbReference type="InterPro" id="IPR001272">
    <property type="entry name" value="PEP_carboxykinase_ATP"/>
</dbReference>
<evidence type="ECO:0000313" key="8">
    <source>
        <dbReference type="EMBL" id="OVA02916.1"/>
    </source>
</evidence>
<dbReference type="Gene3D" id="3.40.449.10">
    <property type="entry name" value="Phosphoenolpyruvate Carboxykinase, domain 1"/>
    <property type="match status" value="1"/>
</dbReference>
<evidence type="ECO:0000313" key="9">
    <source>
        <dbReference type="Proteomes" id="UP000195402"/>
    </source>
</evidence>
<dbReference type="InParanoid" id="A0A200PXK0"/>
<keyword evidence="8" id="KW-0670">Pyruvate</keyword>
<comment type="catalytic activity">
    <reaction evidence="7">
        <text>oxaloacetate + ATP = phosphoenolpyruvate + ADP + CO2</text>
        <dbReference type="Rhea" id="RHEA:18617"/>
        <dbReference type="ChEBI" id="CHEBI:16452"/>
        <dbReference type="ChEBI" id="CHEBI:16526"/>
        <dbReference type="ChEBI" id="CHEBI:30616"/>
        <dbReference type="ChEBI" id="CHEBI:58702"/>
        <dbReference type="ChEBI" id="CHEBI:456216"/>
        <dbReference type="EC" id="4.1.1.49"/>
    </reaction>
</comment>
<dbReference type="OMA" id="LWKTPDR"/>